<protein>
    <submittedName>
        <fullName evidence="2">Uncharacterized protein</fullName>
    </submittedName>
</protein>
<organism evidence="2 3">
    <name type="scientific">Thauera sinica</name>
    <dbReference type="NCBI Taxonomy" id="2665146"/>
    <lineage>
        <taxon>Bacteria</taxon>
        <taxon>Pseudomonadati</taxon>
        <taxon>Pseudomonadota</taxon>
        <taxon>Betaproteobacteria</taxon>
        <taxon>Rhodocyclales</taxon>
        <taxon>Zoogloeaceae</taxon>
        <taxon>Thauera</taxon>
    </lineage>
</organism>
<name>A0ABW1AX76_9RHOO</name>
<dbReference type="EMBL" id="JBHSOG010000101">
    <property type="protein sequence ID" value="MFC5771855.1"/>
    <property type="molecule type" value="Genomic_DNA"/>
</dbReference>
<dbReference type="RefSeq" id="WP_096449705.1">
    <property type="nucleotide sequence ID" value="NZ_JBHSOG010000101.1"/>
</dbReference>
<evidence type="ECO:0000313" key="3">
    <source>
        <dbReference type="Proteomes" id="UP001595974"/>
    </source>
</evidence>
<reference evidence="3" key="1">
    <citation type="journal article" date="2019" name="Int. J. Syst. Evol. Microbiol.">
        <title>The Global Catalogue of Microorganisms (GCM) 10K type strain sequencing project: providing services to taxonomists for standard genome sequencing and annotation.</title>
        <authorList>
            <consortium name="The Broad Institute Genomics Platform"/>
            <consortium name="The Broad Institute Genome Sequencing Center for Infectious Disease"/>
            <person name="Wu L."/>
            <person name="Ma J."/>
        </authorList>
    </citation>
    <scope>NUCLEOTIDE SEQUENCE [LARGE SCALE GENOMIC DNA]</scope>
    <source>
        <strain evidence="3">SHR3</strain>
    </source>
</reference>
<proteinExistence type="predicted"/>
<comment type="caution">
    <text evidence="2">The sequence shown here is derived from an EMBL/GenBank/DDBJ whole genome shotgun (WGS) entry which is preliminary data.</text>
</comment>
<gene>
    <name evidence="2" type="ORF">ACFPTN_20950</name>
</gene>
<dbReference type="Proteomes" id="UP001595974">
    <property type="component" value="Unassembled WGS sequence"/>
</dbReference>
<evidence type="ECO:0000313" key="2">
    <source>
        <dbReference type="EMBL" id="MFC5771855.1"/>
    </source>
</evidence>
<feature type="region of interest" description="Disordered" evidence="1">
    <location>
        <begin position="40"/>
        <end position="63"/>
    </location>
</feature>
<accession>A0ABW1AX76</accession>
<sequence length="63" mass="6563">MQAPHNRLPGWSRILLHACVVFAFLIVTGIADAHETSAPALQAAGQRAASAPPPAAARQHAMP</sequence>
<evidence type="ECO:0000256" key="1">
    <source>
        <dbReference type="SAM" id="MobiDB-lite"/>
    </source>
</evidence>
<keyword evidence="3" id="KW-1185">Reference proteome</keyword>